<dbReference type="AlphaFoldDB" id="A0A397G0G3"/>
<organism evidence="1 2">
    <name type="scientific">Diversispora epigaea</name>
    <dbReference type="NCBI Taxonomy" id="1348612"/>
    <lineage>
        <taxon>Eukaryota</taxon>
        <taxon>Fungi</taxon>
        <taxon>Fungi incertae sedis</taxon>
        <taxon>Mucoromycota</taxon>
        <taxon>Glomeromycotina</taxon>
        <taxon>Glomeromycetes</taxon>
        <taxon>Diversisporales</taxon>
        <taxon>Diversisporaceae</taxon>
        <taxon>Diversispora</taxon>
    </lineage>
</organism>
<sequence length="146" mass="15875">MAIQKGDTGNRLIGIFGTAIKFYGAIIPGNADPAMIVAAFPKLIICNAYFNFKNHQSNLECLVGKYSAGKKIYLDISQQAHNPYNDSSANAFFSFLQICESKFNDTLDKKFNRMNSNATTQIIVTVITDPHHAPGTDSPPGISALS</sequence>
<comment type="caution">
    <text evidence="1">The sequence shown here is derived from an EMBL/GenBank/DDBJ whole genome shotgun (WGS) entry which is preliminary data.</text>
</comment>
<dbReference type="Proteomes" id="UP000266861">
    <property type="component" value="Unassembled WGS sequence"/>
</dbReference>
<reference evidence="1 2" key="1">
    <citation type="submission" date="2018-08" db="EMBL/GenBank/DDBJ databases">
        <title>Genome and evolution of the arbuscular mycorrhizal fungus Diversispora epigaea (formerly Glomus versiforme) and its bacterial endosymbionts.</title>
        <authorList>
            <person name="Sun X."/>
            <person name="Fei Z."/>
            <person name="Harrison M."/>
        </authorList>
    </citation>
    <scope>NUCLEOTIDE SEQUENCE [LARGE SCALE GENOMIC DNA]</scope>
    <source>
        <strain evidence="1 2">IT104</strain>
    </source>
</reference>
<keyword evidence="2" id="KW-1185">Reference proteome</keyword>
<gene>
    <name evidence="1" type="ORF">Glove_750g49</name>
</gene>
<protein>
    <submittedName>
        <fullName evidence="1">Uncharacterized protein</fullName>
    </submittedName>
</protein>
<evidence type="ECO:0000313" key="1">
    <source>
        <dbReference type="EMBL" id="RHZ44217.1"/>
    </source>
</evidence>
<proteinExistence type="predicted"/>
<accession>A0A397G0G3</accession>
<evidence type="ECO:0000313" key="2">
    <source>
        <dbReference type="Proteomes" id="UP000266861"/>
    </source>
</evidence>
<dbReference type="EMBL" id="PQFF01000588">
    <property type="protein sequence ID" value="RHZ44217.1"/>
    <property type="molecule type" value="Genomic_DNA"/>
</dbReference>
<name>A0A397G0G3_9GLOM</name>